<gene>
    <name evidence="2" type="ORF">FHS18_000234</name>
</gene>
<dbReference type="AlphaFoldDB" id="A0A7W5FKJ8"/>
<keyword evidence="3" id="KW-1185">Reference proteome</keyword>
<accession>A0A7W5FKJ8</accession>
<reference evidence="2 3" key="1">
    <citation type="submission" date="2020-08" db="EMBL/GenBank/DDBJ databases">
        <title>Genomic Encyclopedia of Type Strains, Phase III (KMG-III): the genomes of soil and plant-associated and newly described type strains.</title>
        <authorList>
            <person name="Whitman W."/>
        </authorList>
    </citation>
    <scope>NUCLEOTIDE SEQUENCE [LARGE SCALE GENOMIC DNA]</scope>
    <source>
        <strain evidence="2 3">CECT 5862</strain>
    </source>
</reference>
<evidence type="ECO:0000256" key="1">
    <source>
        <dbReference type="SAM" id="MobiDB-lite"/>
    </source>
</evidence>
<evidence type="ECO:0000313" key="2">
    <source>
        <dbReference type="EMBL" id="MBB3108206.1"/>
    </source>
</evidence>
<proteinExistence type="predicted"/>
<sequence>MAKQQGHGKQNTQTKSNKNNGNNNGGSES</sequence>
<name>A0A7W5FKJ8_9BACL</name>
<comment type="caution">
    <text evidence="2">The sequence shown here is derived from an EMBL/GenBank/DDBJ whole genome shotgun (WGS) entry which is preliminary data.</text>
</comment>
<dbReference type="Proteomes" id="UP000570361">
    <property type="component" value="Unassembled WGS sequence"/>
</dbReference>
<protein>
    <submittedName>
        <fullName evidence="2">Uncharacterized protein</fullName>
    </submittedName>
</protein>
<organism evidence="2 3">
    <name type="scientific">Paenibacillus phyllosphaerae</name>
    <dbReference type="NCBI Taxonomy" id="274593"/>
    <lineage>
        <taxon>Bacteria</taxon>
        <taxon>Bacillati</taxon>
        <taxon>Bacillota</taxon>
        <taxon>Bacilli</taxon>
        <taxon>Bacillales</taxon>
        <taxon>Paenibacillaceae</taxon>
        <taxon>Paenibacillus</taxon>
    </lineage>
</organism>
<feature type="compositionally biased region" description="Low complexity" evidence="1">
    <location>
        <begin position="8"/>
        <end position="29"/>
    </location>
</feature>
<feature type="region of interest" description="Disordered" evidence="1">
    <location>
        <begin position="1"/>
        <end position="29"/>
    </location>
</feature>
<evidence type="ECO:0000313" key="3">
    <source>
        <dbReference type="Proteomes" id="UP000570361"/>
    </source>
</evidence>
<dbReference type="EMBL" id="JACHXK010000001">
    <property type="protein sequence ID" value="MBB3108206.1"/>
    <property type="molecule type" value="Genomic_DNA"/>
</dbReference>